<gene>
    <name evidence="1" type="ORF">LCGC14_3105510</name>
</gene>
<protein>
    <recommendedName>
        <fullName evidence="2">Large polyvalent protein associated domain-containing protein</fullName>
    </recommendedName>
</protein>
<proteinExistence type="predicted"/>
<dbReference type="AlphaFoldDB" id="A0A0F8YE25"/>
<comment type="caution">
    <text evidence="1">The sequence shown here is derived from an EMBL/GenBank/DDBJ whole genome shotgun (WGS) entry which is preliminary data.</text>
</comment>
<sequence>GLDLATVFSDAVLRKGRWDRYVEEGGGMEFLSQGQGKMLKKRLGKETALDTIQDVLGYINVTSEILTRLALMERSIRKQGKAEGLTMEMARLRPDIVRRAVVVARDYMDFGQGGAYIKALDTGLPYTSAAVQGTRGIFRSAKRDPKTFAVKVAQLGALVTGLYLANNYVNKEAYDSVSSEVKKANFVLTTPWKFQDQTNQTRYIYFTIPKDPSQKFLAYFFEYSTKRMLGEEEDIDDLISTLTELSPIKDTSILPPSVQAIVGYMTNKDFYFREDIWKGPRVKPEEEFIPGQTGPFFIDVGKVTGLSPEKIAYSLGRIFTSGNLYSHLVGWGYKELFDDLPESE</sequence>
<dbReference type="EMBL" id="LAZR01067045">
    <property type="protein sequence ID" value="KKK52379.1"/>
    <property type="molecule type" value="Genomic_DNA"/>
</dbReference>
<feature type="non-terminal residue" evidence="1">
    <location>
        <position position="344"/>
    </location>
</feature>
<accession>A0A0F8YE25</accession>
<feature type="non-terminal residue" evidence="1">
    <location>
        <position position="1"/>
    </location>
</feature>
<organism evidence="1">
    <name type="scientific">marine sediment metagenome</name>
    <dbReference type="NCBI Taxonomy" id="412755"/>
    <lineage>
        <taxon>unclassified sequences</taxon>
        <taxon>metagenomes</taxon>
        <taxon>ecological metagenomes</taxon>
    </lineage>
</organism>
<name>A0A0F8YE25_9ZZZZ</name>
<evidence type="ECO:0008006" key="2">
    <source>
        <dbReference type="Google" id="ProtNLM"/>
    </source>
</evidence>
<reference evidence="1" key="1">
    <citation type="journal article" date="2015" name="Nature">
        <title>Complex archaea that bridge the gap between prokaryotes and eukaryotes.</title>
        <authorList>
            <person name="Spang A."/>
            <person name="Saw J.H."/>
            <person name="Jorgensen S.L."/>
            <person name="Zaremba-Niedzwiedzka K."/>
            <person name="Martijn J."/>
            <person name="Lind A.E."/>
            <person name="van Eijk R."/>
            <person name="Schleper C."/>
            <person name="Guy L."/>
            <person name="Ettema T.J."/>
        </authorList>
    </citation>
    <scope>NUCLEOTIDE SEQUENCE</scope>
</reference>
<evidence type="ECO:0000313" key="1">
    <source>
        <dbReference type="EMBL" id="KKK52379.1"/>
    </source>
</evidence>